<name>A0A6J5KX11_9CAUD</name>
<evidence type="ECO:0000313" key="1">
    <source>
        <dbReference type="EMBL" id="CAB4126561.1"/>
    </source>
</evidence>
<dbReference type="InterPro" id="IPR055870">
    <property type="entry name" value="DUF7447"/>
</dbReference>
<dbReference type="Pfam" id="PF24239">
    <property type="entry name" value="DUF7447"/>
    <property type="match status" value="1"/>
</dbReference>
<proteinExistence type="predicted"/>
<gene>
    <name evidence="1" type="ORF">UFOVP75_11</name>
</gene>
<reference evidence="1" key="1">
    <citation type="submission" date="2020-04" db="EMBL/GenBank/DDBJ databases">
        <authorList>
            <person name="Chiriac C."/>
            <person name="Salcher M."/>
            <person name="Ghai R."/>
            <person name="Kavagutti S V."/>
        </authorList>
    </citation>
    <scope>NUCLEOTIDE SEQUENCE</scope>
</reference>
<accession>A0A6J5KX11</accession>
<sequence length="98" mass="11128">MYRTIQDVQNANAEIGHHFFDRDTLRFFGSRVLDGVEGGRYFVTSERRPRSNDARRYTIRECVNGKINTVGEFQAFKSASSARAEIARILKNATQVAA</sequence>
<organism evidence="1">
    <name type="scientific">uncultured Caudovirales phage</name>
    <dbReference type="NCBI Taxonomy" id="2100421"/>
    <lineage>
        <taxon>Viruses</taxon>
        <taxon>Duplodnaviria</taxon>
        <taxon>Heunggongvirae</taxon>
        <taxon>Uroviricota</taxon>
        <taxon>Caudoviricetes</taxon>
        <taxon>Peduoviridae</taxon>
        <taxon>Maltschvirus</taxon>
        <taxon>Maltschvirus maltsch</taxon>
    </lineage>
</organism>
<dbReference type="EMBL" id="LR796209">
    <property type="protein sequence ID" value="CAB4126561.1"/>
    <property type="molecule type" value="Genomic_DNA"/>
</dbReference>
<protein>
    <submittedName>
        <fullName evidence="1">Uncharacterized protein</fullName>
    </submittedName>
</protein>